<evidence type="ECO:0000256" key="4">
    <source>
        <dbReference type="ARBA" id="ARBA00022679"/>
    </source>
</evidence>
<keyword evidence="4" id="KW-0808">Transferase</keyword>
<dbReference type="AlphaFoldDB" id="A0A0M8MLM8"/>
<evidence type="ECO:0000256" key="9">
    <source>
        <dbReference type="SAM" id="MobiDB-lite"/>
    </source>
</evidence>
<accession>A0A0M8MLM8</accession>
<dbReference type="PROSITE" id="PS00856">
    <property type="entry name" value="GUANYLATE_KINASE_1"/>
    <property type="match status" value="1"/>
</dbReference>
<proteinExistence type="inferred from homology"/>
<keyword evidence="6 11" id="KW-0418">Kinase</keyword>
<dbReference type="EC" id="2.7.4.8" evidence="2"/>
<dbReference type="Gene3D" id="3.40.630.30">
    <property type="match status" value="1"/>
</dbReference>
<keyword evidence="5" id="KW-0547">Nucleotide-binding</keyword>
<evidence type="ECO:0000256" key="6">
    <source>
        <dbReference type="ARBA" id="ARBA00022777"/>
    </source>
</evidence>
<protein>
    <recommendedName>
        <fullName evidence="3">Guanylate kinase</fullName>
        <ecNumber evidence="2">2.7.4.8</ecNumber>
    </recommendedName>
    <alternativeName>
        <fullName evidence="8">GMP kinase</fullName>
    </alternativeName>
</protein>
<dbReference type="GO" id="GO:0004385">
    <property type="term" value="F:GMP kinase activity"/>
    <property type="evidence" value="ECO:0007669"/>
    <property type="project" value="UniProtKB-EC"/>
</dbReference>
<dbReference type="RefSeq" id="XP_017992618.1">
    <property type="nucleotide sequence ID" value="XM_018135690.1"/>
</dbReference>
<evidence type="ECO:0000256" key="1">
    <source>
        <dbReference type="ARBA" id="ARBA00005790"/>
    </source>
</evidence>
<dbReference type="InterPro" id="IPR027417">
    <property type="entry name" value="P-loop_NTPase"/>
</dbReference>
<sequence length="436" mass="48572">MASSTRLMPVLYPLRASKEALGSYTHLLCVHVRRDDLPAPLFEALQESTNEMIEEGATYPYEEAMDAQAFQQAFVAYDLMVGILVRPTHAYEPGAKVVLHEILPSEVDTPLHEVLTQCTWPAQLGGFYYVKPNYPGRSSHNCNAGFIVPTRLRGCGVGSILAQSYLYVGPALGYRASVFNLVYSTNKASLRLWETLGFECVGRIPQAGRMRVEDHEEQVMSSARPIVLCGPSGVGKSTLIKRLFDEYPDSFGFSVSHTTRAMRPGEENGKSYHFVSRDQFEDLIKKGEFLEHAEFGGNLYGTSAQAVRDVSEKGEGRRAILDIDAQGVRLIKANHAHLNPVYVFISPPTYDTLRSRLEGRATDAPEAIQRRLRMALHELEYARQGKDAFDVVIVNDDLNRAYGLLRNVVHDKLDGPFDQVPPPDNAEEAYRQSASS</sequence>
<organism evidence="11 12">
    <name type="scientific">Malassezia pachydermatis</name>
    <dbReference type="NCBI Taxonomy" id="77020"/>
    <lineage>
        <taxon>Eukaryota</taxon>
        <taxon>Fungi</taxon>
        <taxon>Dikarya</taxon>
        <taxon>Basidiomycota</taxon>
        <taxon>Ustilaginomycotina</taxon>
        <taxon>Malasseziomycetes</taxon>
        <taxon>Malasseziales</taxon>
        <taxon>Malasseziaceae</taxon>
        <taxon>Malassezia</taxon>
    </lineage>
</organism>
<evidence type="ECO:0000256" key="5">
    <source>
        <dbReference type="ARBA" id="ARBA00022741"/>
    </source>
</evidence>
<dbReference type="PROSITE" id="PS50052">
    <property type="entry name" value="GUANYLATE_KINASE_2"/>
    <property type="match status" value="1"/>
</dbReference>
<evidence type="ECO:0000256" key="8">
    <source>
        <dbReference type="ARBA" id="ARBA00030128"/>
    </source>
</evidence>
<dbReference type="Pfam" id="PF00625">
    <property type="entry name" value="Guanylate_kin"/>
    <property type="match status" value="1"/>
</dbReference>
<dbReference type="STRING" id="77020.A0A0M8MLM8"/>
<dbReference type="InterPro" id="IPR020590">
    <property type="entry name" value="Guanylate_kinase_CS"/>
</dbReference>
<dbReference type="VEuPathDB" id="FungiDB:Malapachy_1183"/>
<dbReference type="EMBL" id="LGAV01000003">
    <property type="protein sequence ID" value="KOS14986.1"/>
    <property type="molecule type" value="Genomic_DNA"/>
</dbReference>
<dbReference type="GO" id="GO:0005829">
    <property type="term" value="C:cytosol"/>
    <property type="evidence" value="ECO:0007669"/>
    <property type="project" value="TreeGrafter"/>
</dbReference>
<dbReference type="SUPFAM" id="SSF55729">
    <property type="entry name" value="Acyl-CoA N-acyltransferases (Nat)"/>
    <property type="match status" value="1"/>
</dbReference>
<gene>
    <name evidence="11" type="ORF">Malapachy_1183</name>
</gene>
<feature type="domain" description="Guanylate kinase-like" evidence="10">
    <location>
        <begin position="223"/>
        <end position="410"/>
    </location>
</feature>
<evidence type="ECO:0000313" key="11">
    <source>
        <dbReference type="EMBL" id="KOS14986.1"/>
    </source>
</evidence>
<keyword evidence="7" id="KW-0067">ATP-binding</keyword>
<dbReference type="InterPro" id="IPR008144">
    <property type="entry name" value="Guanylate_kin-like_dom"/>
</dbReference>
<dbReference type="SUPFAM" id="SSF52540">
    <property type="entry name" value="P-loop containing nucleoside triphosphate hydrolases"/>
    <property type="match status" value="1"/>
</dbReference>
<name>A0A0M8MLM8_9BASI</name>
<dbReference type="GeneID" id="28727565"/>
<evidence type="ECO:0000256" key="7">
    <source>
        <dbReference type="ARBA" id="ARBA00022840"/>
    </source>
</evidence>
<dbReference type="FunFam" id="3.40.50.300:FF:000776">
    <property type="entry name" value="Guanylate kinase 2"/>
    <property type="match status" value="1"/>
</dbReference>
<keyword evidence="12" id="KW-1185">Reference proteome</keyword>
<comment type="caution">
    <text evidence="11">The sequence shown here is derived from an EMBL/GenBank/DDBJ whole genome shotgun (WGS) entry which is preliminary data.</text>
</comment>
<dbReference type="OrthoDB" id="6334211at2759"/>
<dbReference type="InterPro" id="IPR008145">
    <property type="entry name" value="GK/Ca_channel_bsu"/>
</dbReference>
<evidence type="ECO:0000259" key="10">
    <source>
        <dbReference type="PROSITE" id="PS50052"/>
    </source>
</evidence>
<dbReference type="PANTHER" id="PTHR23117:SF13">
    <property type="entry name" value="GUANYLATE KINASE"/>
    <property type="match status" value="1"/>
</dbReference>
<dbReference type="PANTHER" id="PTHR23117">
    <property type="entry name" value="GUANYLATE KINASE-RELATED"/>
    <property type="match status" value="1"/>
</dbReference>
<dbReference type="CDD" id="cd00071">
    <property type="entry name" value="GMPK"/>
    <property type="match status" value="1"/>
</dbReference>
<dbReference type="Proteomes" id="UP000037751">
    <property type="component" value="Unassembled WGS sequence"/>
</dbReference>
<reference evidence="11 12" key="1">
    <citation type="submission" date="2015-07" db="EMBL/GenBank/DDBJ databases">
        <title>Draft Genome Sequence of Malassezia furfur CBS1878 and Malassezia pachydermatis CBS1879.</title>
        <authorList>
            <person name="Triana S."/>
            <person name="Ohm R."/>
            <person name="Gonzalez A."/>
            <person name="DeCock H."/>
            <person name="Restrepo S."/>
            <person name="Celis A."/>
        </authorList>
    </citation>
    <scope>NUCLEOTIDE SEQUENCE [LARGE SCALE GENOMIC DNA]</scope>
    <source>
        <strain evidence="11 12">CBS 1879</strain>
    </source>
</reference>
<dbReference type="InterPro" id="IPR016181">
    <property type="entry name" value="Acyl_CoA_acyltransferase"/>
</dbReference>
<evidence type="ECO:0000256" key="2">
    <source>
        <dbReference type="ARBA" id="ARBA00012961"/>
    </source>
</evidence>
<evidence type="ECO:0000313" key="12">
    <source>
        <dbReference type="Proteomes" id="UP000037751"/>
    </source>
</evidence>
<comment type="similarity">
    <text evidence="1">Belongs to the guanylate kinase family.</text>
</comment>
<feature type="region of interest" description="Disordered" evidence="9">
    <location>
        <begin position="413"/>
        <end position="436"/>
    </location>
</feature>
<dbReference type="SMART" id="SM00072">
    <property type="entry name" value="GuKc"/>
    <property type="match status" value="1"/>
</dbReference>
<evidence type="ECO:0000256" key="3">
    <source>
        <dbReference type="ARBA" id="ARBA00016296"/>
    </source>
</evidence>
<dbReference type="NCBIfam" id="TIGR03263">
    <property type="entry name" value="guanyl_kin"/>
    <property type="match status" value="1"/>
</dbReference>
<dbReference type="InterPro" id="IPR017665">
    <property type="entry name" value="Guanylate_kinase"/>
</dbReference>
<dbReference type="GO" id="GO:0005524">
    <property type="term" value="F:ATP binding"/>
    <property type="evidence" value="ECO:0007669"/>
    <property type="project" value="UniProtKB-KW"/>
</dbReference>
<dbReference type="Gene3D" id="3.40.50.300">
    <property type="entry name" value="P-loop containing nucleotide triphosphate hydrolases"/>
    <property type="match status" value="1"/>
</dbReference>